<proteinExistence type="predicted"/>
<gene>
    <name evidence="1" type="ORF">KIN20_020878</name>
</gene>
<sequence length="112" mass="12523">MMRLEPNSVVRTDIPINRAGKSSRLLVLRIGERAASCVLHRQSHFGVTNTKISDRSIEYFICIANGGIHFEKCGEMLRAPPALQVMNDEGKTCILLFGTVRHETLSRNKGQN</sequence>
<dbReference type="Proteomes" id="UP001196413">
    <property type="component" value="Unassembled WGS sequence"/>
</dbReference>
<keyword evidence="2" id="KW-1185">Reference proteome</keyword>
<organism evidence="1 2">
    <name type="scientific">Parelaphostrongylus tenuis</name>
    <name type="common">Meningeal worm</name>
    <dbReference type="NCBI Taxonomy" id="148309"/>
    <lineage>
        <taxon>Eukaryota</taxon>
        <taxon>Metazoa</taxon>
        <taxon>Ecdysozoa</taxon>
        <taxon>Nematoda</taxon>
        <taxon>Chromadorea</taxon>
        <taxon>Rhabditida</taxon>
        <taxon>Rhabditina</taxon>
        <taxon>Rhabditomorpha</taxon>
        <taxon>Strongyloidea</taxon>
        <taxon>Metastrongylidae</taxon>
        <taxon>Parelaphostrongylus</taxon>
    </lineage>
</organism>
<dbReference type="AlphaFoldDB" id="A0AAD5NAA6"/>
<accession>A0AAD5NAA6</accession>
<comment type="caution">
    <text evidence="1">The sequence shown here is derived from an EMBL/GenBank/DDBJ whole genome shotgun (WGS) entry which is preliminary data.</text>
</comment>
<reference evidence="1" key="1">
    <citation type="submission" date="2021-06" db="EMBL/GenBank/DDBJ databases">
        <title>Parelaphostrongylus tenuis whole genome reference sequence.</title>
        <authorList>
            <person name="Garwood T.J."/>
            <person name="Larsen P.A."/>
            <person name="Fountain-Jones N.M."/>
            <person name="Garbe J.R."/>
            <person name="Macchietto M.G."/>
            <person name="Kania S.A."/>
            <person name="Gerhold R.W."/>
            <person name="Richards J.E."/>
            <person name="Wolf T.M."/>
        </authorList>
    </citation>
    <scope>NUCLEOTIDE SEQUENCE</scope>
    <source>
        <strain evidence="1">MNPRO001-30</strain>
        <tissue evidence="1">Meninges</tissue>
    </source>
</reference>
<name>A0AAD5NAA6_PARTN</name>
<evidence type="ECO:0000313" key="2">
    <source>
        <dbReference type="Proteomes" id="UP001196413"/>
    </source>
</evidence>
<evidence type="ECO:0000313" key="1">
    <source>
        <dbReference type="EMBL" id="KAJ1361589.1"/>
    </source>
</evidence>
<protein>
    <submittedName>
        <fullName evidence="1">Uncharacterized protein</fullName>
    </submittedName>
</protein>
<dbReference type="EMBL" id="JAHQIW010004232">
    <property type="protein sequence ID" value="KAJ1361589.1"/>
    <property type="molecule type" value="Genomic_DNA"/>
</dbReference>